<evidence type="ECO:0000313" key="2">
    <source>
        <dbReference type="Proteomes" id="UP000008793"/>
    </source>
</evidence>
<dbReference type="EMBL" id="FP236826">
    <property type="protein sequence ID" value="CAX53373.1"/>
    <property type="molecule type" value="Genomic_DNA"/>
</dbReference>
<keyword evidence="2" id="KW-1185">Reference proteome</keyword>
<reference evidence="1 2" key="1">
    <citation type="journal article" date="2010" name="BMC Genomics">
        <title>Genome comparison of the epiphytic bacteria Erwinia billingiae and E. tasmaniensis with the pear pathogen E. pyrifoliae.</title>
        <authorList>
            <person name="Kube M."/>
            <person name="Migdoll A.M."/>
            <person name="Gehring I."/>
            <person name="Heitmann K."/>
            <person name="Mayer Y."/>
            <person name="Kuhl H."/>
            <person name="Knaust F."/>
            <person name="Geider K."/>
            <person name="Reinhardt R."/>
        </authorList>
    </citation>
    <scope>NUCLEOTIDE SEQUENCE [LARGE SCALE GENOMIC DNA]</scope>
    <source>
        <strain evidence="1 2">Eb661</strain>
        <plasmid evidence="1">pEB102</plasmid>
    </source>
</reference>
<name>D8MJI5_ERWBE</name>
<evidence type="ECO:0000313" key="1">
    <source>
        <dbReference type="EMBL" id="CAX53373.1"/>
    </source>
</evidence>
<keyword evidence="1" id="KW-0614">Plasmid</keyword>
<geneLocation type="plasmid" evidence="1 2">
    <name>pEB102</name>
</geneLocation>
<sequence>MGIPPTFAGVSGHPVSCAPSYGNPPYFLTRGHGRVQNGIVWEPPLLLQKRAAGQSAVRRHMGISPTFEPAGTAGRRMALSGNPPYFCRSERPPSQLRAFIWESPLLFNPWARPGAEWHCVGIPPTFAEASGWPVSRAPSYGNQPYF</sequence>
<proteinExistence type="predicted"/>
<protein>
    <submittedName>
        <fullName evidence="1">Uncharacterized protein</fullName>
    </submittedName>
</protein>
<accession>D8MJI5</accession>
<dbReference type="Proteomes" id="UP000008793">
    <property type="component" value="Plasmid pEB102"/>
</dbReference>
<dbReference type="KEGG" id="ebi:EbC_pEb10200950"/>
<dbReference type="AlphaFoldDB" id="D8MJI5"/>
<dbReference type="HOGENOM" id="CLU_1774548_0_0_6"/>
<gene>
    <name evidence="1" type="ordered locus">EbC_pEb10200950</name>
</gene>
<organism evidence="2">
    <name type="scientific">Erwinia billingiae (strain Eb661)</name>
    <dbReference type="NCBI Taxonomy" id="634500"/>
    <lineage>
        <taxon>Bacteria</taxon>
        <taxon>Pseudomonadati</taxon>
        <taxon>Pseudomonadota</taxon>
        <taxon>Gammaproteobacteria</taxon>
        <taxon>Enterobacterales</taxon>
        <taxon>Erwiniaceae</taxon>
        <taxon>Erwinia</taxon>
    </lineage>
</organism>